<proteinExistence type="predicted"/>
<evidence type="ECO:0000313" key="3">
    <source>
        <dbReference type="Proteomes" id="UP001482620"/>
    </source>
</evidence>
<gene>
    <name evidence="2" type="ORF">ILYODFUR_012017</name>
</gene>
<name>A0ABV0V4U9_9TELE</name>
<feature type="non-terminal residue" evidence="2">
    <location>
        <position position="1"/>
    </location>
</feature>
<accession>A0ABV0V4U9</accession>
<keyword evidence="3" id="KW-1185">Reference proteome</keyword>
<comment type="caution">
    <text evidence="2">The sequence shown here is derived from an EMBL/GenBank/DDBJ whole genome shotgun (WGS) entry which is preliminary data.</text>
</comment>
<feature type="transmembrane region" description="Helical" evidence="1">
    <location>
        <begin position="7"/>
        <end position="26"/>
    </location>
</feature>
<keyword evidence="1" id="KW-0812">Transmembrane</keyword>
<evidence type="ECO:0000313" key="2">
    <source>
        <dbReference type="EMBL" id="MEQ2251543.1"/>
    </source>
</evidence>
<dbReference type="EMBL" id="JAHRIQ010093610">
    <property type="protein sequence ID" value="MEQ2251543.1"/>
    <property type="molecule type" value="Genomic_DNA"/>
</dbReference>
<keyword evidence="1" id="KW-1133">Transmembrane helix</keyword>
<dbReference type="Proteomes" id="UP001482620">
    <property type="component" value="Unassembled WGS sequence"/>
</dbReference>
<reference evidence="2 3" key="1">
    <citation type="submission" date="2021-06" db="EMBL/GenBank/DDBJ databases">
        <authorList>
            <person name="Palmer J.M."/>
        </authorList>
    </citation>
    <scope>NUCLEOTIDE SEQUENCE [LARGE SCALE GENOMIC DNA]</scope>
    <source>
        <strain evidence="3">if_2019</strain>
        <tissue evidence="2">Muscle</tissue>
    </source>
</reference>
<sequence length="79" mass="9120">ISWTLKFTYILWITFWISCFGLSWQLPGNSRLLNQARTEASGQPSFAHPGSDSLYPWRPDSIYLLANLPIHVPVFTYCK</sequence>
<organism evidence="2 3">
    <name type="scientific">Ilyodon furcidens</name>
    <name type="common">goldbreast splitfin</name>
    <dbReference type="NCBI Taxonomy" id="33524"/>
    <lineage>
        <taxon>Eukaryota</taxon>
        <taxon>Metazoa</taxon>
        <taxon>Chordata</taxon>
        <taxon>Craniata</taxon>
        <taxon>Vertebrata</taxon>
        <taxon>Euteleostomi</taxon>
        <taxon>Actinopterygii</taxon>
        <taxon>Neopterygii</taxon>
        <taxon>Teleostei</taxon>
        <taxon>Neoteleostei</taxon>
        <taxon>Acanthomorphata</taxon>
        <taxon>Ovalentaria</taxon>
        <taxon>Atherinomorphae</taxon>
        <taxon>Cyprinodontiformes</taxon>
        <taxon>Goodeidae</taxon>
        <taxon>Ilyodon</taxon>
    </lineage>
</organism>
<keyword evidence="1" id="KW-0472">Membrane</keyword>
<protein>
    <submittedName>
        <fullName evidence="2">Uncharacterized protein</fullName>
    </submittedName>
</protein>
<evidence type="ECO:0000256" key="1">
    <source>
        <dbReference type="SAM" id="Phobius"/>
    </source>
</evidence>